<dbReference type="InterPro" id="IPR050120">
    <property type="entry name" value="Adenine_PRTase"/>
</dbReference>
<comment type="subunit">
    <text evidence="3">Homodimer.</text>
</comment>
<keyword evidence="7" id="KW-0660">Purine salvage</keyword>
<dbReference type="InterPro" id="IPR029057">
    <property type="entry name" value="PRTase-like"/>
</dbReference>
<dbReference type="InterPro" id="IPR000836">
    <property type="entry name" value="PRTase_dom"/>
</dbReference>
<dbReference type="Pfam" id="PF00156">
    <property type="entry name" value="Pribosyltran"/>
    <property type="match status" value="1"/>
</dbReference>
<comment type="similarity">
    <text evidence="2">Belongs to the purine/pyrimidine phosphoribosyltransferase family.</text>
</comment>
<dbReference type="EMBL" id="WSZK01000015">
    <property type="protein sequence ID" value="MWG34279.1"/>
    <property type="molecule type" value="Genomic_DNA"/>
</dbReference>
<dbReference type="PANTHER" id="PTHR11776:SF7">
    <property type="entry name" value="PHOSPHORIBOSYLTRANSFERASE DOMAIN-CONTAINING PROTEIN"/>
    <property type="match status" value="1"/>
</dbReference>
<dbReference type="GO" id="GO:0006166">
    <property type="term" value="P:purine ribonucleoside salvage"/>
    <property type="evidence" value="ECO:0007669"/>
    <property type="project" value="UniProtKB-KW"/>
</dbReference>
<evidence type="ECO:0000256" key="6">
    <source>
        <dbReference type="ARBA" id="ARBA00022679"/>
    </source>
</evidence>
<evidence type="ECO:0000313" key="10">
    <source>
        <dbReference type="EMBL" id="MWG34279.1"/>
    </source>
</evidence>
<sequence>MEYSYYHRRLNTDAVGRYDVTPLFADPGVFDNLVTDVGRPAPGDCTHVAGVEALGLVLGAAVARDLGCGFVPVRKGGKFPLRDEDLHRRQLTDYSGRTKTLELARELVGEGDRVFVVDDWIETGAQMWAAAHLVEDAGASVAGVSVLRAHRDERTRDLFERYDVSSIG</sequence>
<keyword evidence="5 10" id="KW-0328">Glycosyltransferase</keyword>
<evidence type="ECO:0000256" key="8">
    <source>
        <dbReference type="ARBA" id="ARBA00025704"/>
    </source>
</evidence>
<comment type="subcellular location">
    <subcellularLocation>
        <location evidence="1">Cytoplasm</location>
    </subcellularLocation>
</comment>
<gene>
    <name evidence="10" type="ORF">GQS65_07210</name>
</gene>
<evidence type="ECO:0000256" key="2">
    <source>
        <dbReference type="ARBA" id="ARBA00008391"/>
    </source>
</evidence>
<evidence type="ECO:0000256" key="3">
    <source>
        <dbReference type="ARBA" id="ARBA00011738"/>
    </source>
</evidence>
<dbReference type="GO" id="GO:0003999">
    <property type="term" value="F:adenine phosphoribosyltransferase activity"/>
    <property type="evidence" value="ECO:0007669"/>
    <property type="project" value="TreeGrafter"/>
</dbReference>
<organism evidence="10 11">
    <name type="scientific">Halomarina oriensis</name>
    <dbReference type="NCBI Taxonomy" id="671145"/>
    <lineage>
        <taxon>Archaea</taxon>
        <taxon>Methanobacteriati</taxon>
        <taxon>Methanobacteriota</taxon>
        <taxon>Stenosarchaea group</taxon>
        <taxon>Halobacteria</taxon>
        <taxon>Halobacteriales</taxon>
        <taxon>Natronomonadaceae</taxon>
        <taxon>Halomarina</taxon>
    </lineage>
</organism>
<proteinExistence type="inferred from homology"/>
<feature type="domain" description="Phosphoribosyltransferase" evidence="9">
    <location>
        <begin position="45"/>
        <end position="166"/>
    </location>
</feature>
<comment type="pathway">
    <text evidence="8">Purine metabolism.</text>
</comment>
<keyword evidence="4" id="KW-0963">Cytoplasm</keyword>
<keyword evidence="6 10" id="KW-0808">Transferase</keyword>
<evidence type="ECO:0000256" key="5">
    <source>
        <dbReference type="ARBA" id="ARBA00022676"/>
    </source>
</evidence>
<protein>
    <submittedName>
        <fullName evidence="10">Adenine phosphoribosyltransferase</fullName>
    </submittedName>
</protein>
<keyword evidence="11" id="KW-1185">Reference proteome</keyword>
<evidence type="ECO:0000256" key="1">
    <source>
        <dbReference type="ARBA" id="ARBA00004496"/>
    </source>
</evidence>
<reference evidence="10 11" key="1">
    <citation type="submission" date="2019-12" db="EMBL/GenBank/DDBJ databases">
        <title>Halocatena pleomorpha gen. nov. sp. nov., an extremely halophilic archaeon of family Halobacteriaceae isolated from saltpan soil.</title>
        <authorList>
            <person name="Pal Y."/>
            <person name="Verma A."/>
            <person name="Krishnamurthi S."/>
            <person name="Kumar P."/>
        </authorList>
    </citation>
    <scope>NUCLEOTIDE SEQUENCE [LARGE SCALE GENOMIC DNA]</scope>
    <source>
        <strain evidence="10 11">JCM 16495</strain>
    </source>
</reference>
<comment type="caution">
    <text evidence="10">The sequence shown here is derived from an EMBL/GenBank/DDBJ whole genome shotgun (WGS) entry which is preliminary data.</text>
</comment>
<dbReference type="CDD" id="cd06223">
    <property type="entry name" value="PRTases_typeI"/>
    <property type="match status" value="1"/>
</dbReference>
<evidence type="ECO:0000259" key="9">
    <source>
        <dbReference type="Pfam" id="PF00156"/>
    </source>
</evidence>
<name>A0A6B0GLE3_9EURY</name>
<evidence type="ECO:0000256" key="4">
    <source>
        <dbReference type="ARBA" id="ARBA00022490"/>
    </source>
</evidence>
<dbReference type="SUPFAM" id="SSF53271">
    <property type="entry name" value="PRTase-like"/>
    <property type="match status" value="1"/>
</dbReference>
<dbReference type="RefSeq" id="WP_158203984.1">
    <property type="nucleotide sequence ID" value="NZ_WSZK01000015.1"/>
</dbReference>
<dbReference type="PANTHER" id="PTHR11776">
    <property type="entry name" value="ADENINE PHOSPHORIBOSYLTRANSFERASE"/>
    <property type="match status" value="1"/>
</dbReference>
<evidence type="ECO:0000313" key="11">
    <source>
        <dbReference type="Proteomes" id="UP000451471"/>
    </source>
</evidence>
<dbReference type="OrthoDB" id="8323at2157"/>
<dbReference type="Proteomes" id="UP000451471">
    <property type="component" value="Unassembled WGS sequence"/>
</dbReference>
<dbReference type="AlphaFoldDB" id="A0A6B0GLE3"/>
<evidence type="ECO:0000256" key="7">
    <source>
        <dbReference type="ARBA" id="ARBA00022726"/>
    </source>
</evidence>
<accession>A0A6B0GLE3</accession>
<dbReference type="GO" id="GO:0005737">
    <property type="term" value="C:cytoplasm"/>
    <property type="evidence" value="ECO:0007669"/>
    <property type="project" value="UniProtKB-SubCell"/>
</dbReference>
<dbReference type="Gene3D" id="3.40.50.2020">
    <property type="match status" value="1"/>
</dbReference>